<accession>A0ABP9ZVB5</accession>
<evidence type="ECO:0000313" key="2">
    <source>
        <dbReference type="Proteomes" id="UP001481413"/>
    </source>
</evidence>
<organism evidence="1 2">
    <name type="scientific">Thalassolituus maritimus</name>
    <dbReference type="NCBI Taxonomy" id="484498"/>
    <lineage>
        <taxon>Bacteria</taxon>
        <taxon>Pseudomonadati</taxon>
        <taxon>Pseudomonadota</taxon>
        <taxon>Gammaproteobacteria</taxon>
        <taxon>Oceanospirillales</taxon>
        <taxon>Oceanospirillaceae</taxon>
        <taxon>Thalassolituus</taxon>
    </lineage>
</organism>
<gene>
    <name evidence="1" type="ORF">NBRC116585_01820</name>
</gene>
<dbReference type="RefSeq" id="WP_353293013.1">
    <property type="nucleotide sequence ID" value="NZ_BAABWH010000001.1"/>
</dbReference>
<keyword evidence="2" id="KW-1185">Reference proteome</keyword>
<evidence type="ECO:0000313" key="1">
    <source>
        <dbReference type="EMBL" id="GAA6144065.1"/>
    </source>
</evidence>
<reference evidence="1 2" key="1">
    <citation type="submission" date="2024-04" db="EMBL/GenBank/DDBJ databases">
        <title>Draft genome sequence of Thalassolituus maritimus NBRC 116585.</title>
        <authorList>
            <person name="Miyakawa T."/>
            <person name="Kusuya Y."/>
            <person name="Miura T."/>
        </authorList>
    </citation>
    <scope>NUCLEOTIDE SEQUENCE [LARGE SCALE GENOMIC DNA]</scope>
    <source>
        <strain evidence="1 2">5NW40-0001</strain>
    </source>
</reference>
<proteinExistence type="predicted"/>
<dbReference type="Proteomes" id="UP001481413">
    <property type="component" value="Unassembled WGS sequence"/>
</dbReference>
<dbReference type="EMBL" id="BAABWH010000001">
    <property type="protein sequence ID" value="GAA6144065.1"/>
    <property type="molecule type" value="Genomic_DNA"/>
</dbReference>
<comment type="caution">
    <text evidence="1">The sequence shown here is derived from an EMBL/GenBank/DDBJ whole genome shotgun (WGS) entry which is preliminary data.</text>
</comment>
<name>A0ABP9ZVB5_9GAMM</name>
<sequence>MQTRLLTYDEFKETQLSPKRVEDSQPTDDFWDYVTAIPAEDFGIFDCREGQVTHVYRMGDQYEHVLINSQFEGVAMVIVTSLADQSVFGHFLLDVNPPGTRPPEETA</sequence>
<protein>
    <submittedName>
        <fullName evidence="1">Uncharacterized protein</fullName>
    </submittedName>
</protein>